<keyword evidence="1" id="KW-0805">Transcription regulation</keyword>
<evidence type="ECO:0000313" key="6">
    <source>
        <dbReference type="EMBL" id="NLR75575.1"/>
    </source>
</evidence>
<evidence type="ECO:0000256" key="1">
    <source>
        <dbReference type="ARBA" id="ARBA00023015"/>
    </source>
</evidence>
<proteinExistence type="predicted"/>
<dbReference type="SUPFAM" id="SSF46785">
    <property type="entry name" value="Winged helix' DNA-binding domain"/>
    <property type="match status" value="1"/>
</dbReference>
<evidence type="ECO:0000259" key="5">
    <source>
        <dbReference type="PROSITE" id="PS51078"/>
    </source>
</evidence>
<dbReference type="RefSeq" id="WP_168877230.1">
    <property type="nucleotide sequence ID" value="NZ_JABAIM010000002.1"/>
</dbReference>
<dbReference type="SMART" id="SM00346">
    <property type="entry name" value="HTH_ICLR"/>
    <property type="match status" value="1"/>
</dbReference>
<keyword evidence="3" id="KW-0804">Transcription</keyword>
<dbReference type="PANTHER" id="PTHR30136:SF33">
    <property type="entry name" value="TRANSCRIPTIONAL REGULATORY PROTEIN"/>
    <property type="match status" value="1"/>
</dbReference>
<dbReference type="GO" id="GO:0045892">
    <property type="term" value="P:negative regulation of DNA-templated transcription"/>
    <property type="evidence" value="ECO:0007669"/>
    <property type="project" value="TreeGrafter"/>
</dbReference>
<dbReference type="InterPro" id="IPR050707">
    <property type="entry name" value="HTH_MetabolicPath_Reg"/>
</dbReference>
<dbReference type="InterPro" id="IPR036390">
    <property type="entry name" value="WH_DNA-bd_sf"/>
</dbReference>
<dbReference type="Proteomes" id="UP000587991">
    <property type="component" value="Unassembled WGS sequence"/>
</dbReference>
<sequence>MEEDDLGAGKDRLFVTALARGLTVLRAFQPGDSLLGNQELAARTGLPKSTISRLTYTLLQLGYLAQDPDSGRYRPGVGVLALGYAALSTLDIRDVAAPLMRALSQETGHSVTLAARSGVSMIYVEASRAPTRLGIKLDVGSTVPLATTAIGRAWLAGLPAHERAAVLEELSQHYGTRWPTIQTGLTAALQDYAEKGYCLSLGEFEADINAIGVALKASPGQPPLALNCSGPAFRLSKAMLEDEIAPRLQALARQLGGRA</sequence>
<evidence type="ECO:0000256" key="3">
    <source>
        <dbReference type="ARBA" id="ARBA00023163"/>
    </source>
</evidence>
<dbReference type="PROSITE" id="PS51078">
    <property type="entry name" value="ICLR_ED"/>
    <property type="match status" value="1"/>
</dbReference>
<dbReference type="FunFam" id="1.10.10.10:FF:000056">
    <property type="entry name" value="IclR family transcriptional regulator"/>
    <property type="match status" value="1"/>
</dbReference>
<dbReference type="InterPro" id="IPR036388">
    <property type="entry name" value="WH-like_DNA-bd_sf"/>
</dbReference>
<evidence type="ECO:0000313" key="7">
    <source>
        <dbReference type="Proteomes" id="UP000587991"/>
    </source>
</evidence>
<dbReference type="EMBL" id="JABAIM010000002">
    <property type="protein sequence ID" value="NLR75575.1"/>
    <property type="molecule type" value="Genomic_DNA"/>
</dbReference>
<feature type="domain" description="HTH iclR-type" evidence="4">
    <location>
        <begin position="15"/>
        <end position="77"/>
    </location>
</feature>
<dbReference type="Pfam" id="PF01614">
    <property type="entry name" value="IclR_C"/>
    <property type="match status" value="1"/>
</dbReference>
<reference evidence="6 7" key="1">
    <citation type="submission" date="2020-04" db="EMBL/GenBank/DDBJ databases">
        <title>Draft genome of Leeia sp. IMCC25680.</title>
        <authorList>
            <person name="Song J."/>
            <person name="Cho J.-C."/>
        </authorList>
    </citation>
    <scope>NUCLEOTIDE SEQUENCE [LARGE SCALE GENOMIC DNA]</scope>
    <source>
        <strain evidence="6 7">IMCC25680</strain>
    </source>
</reference>
<dbReference type="InterPro" id="IPR005471">
    <property type="entry name" value="Tscrpt_reg_IclR_N"/>
</dbReference>
<dbReference type="Gene3D" id="1.10.10.10">
    <property type="entry name" value="Winged helix-like DNA-binding domain superfamily/Winged helix DNA-binding domain"/>
    <property type="match status" value="1"/>
</dbReference>
<name>A0A847S9N7_9NEIS</name>
<dbReference type="PROSITE" id="PS51077">
    <property type="entry name" value="HTH_ICLR"/>
    <property type="match status" value="1"/>
</dbReference>
<dbReference type="GO" id="GO:0003677">
    <property type="term" value="F:DNA binding"/>
    <property type="evidence" value="ECO:0007669"/>
    <property type="project" value="UniProtKB-KW"/>
</dbReference>
<organism evidence="6 7">
    <name type="scientific">Leeia aquatica</name>
    <dbReference type="NCBI Taxonomy" id="2725557"/>
    <lineage>
        <taxon>Bacteria</taxon>
        <taxon>Pseudomonadati</taxon>
        <taxon>Pseudomonadota</taxon>
        <taxon>Betaproteobacteria</taxon>
        <taxon>Neisseriales</taxon>
        <taxon>Leeiaceae</taxon>
        <taxon>Leeia</taxon>
    </lineage>
</organism>
<evidence type="ECO:0000259" key="4">
    <source>
        <dbReference type="PROSITE" id="PS51077"/>
    </source>
</evidence>
<comment type="caution">
    <text evidence="6">The sequence shown here is derived from an EMBL/GenBank/DDBJ whole genome shotgun (WGS) entry which is preliminary data.</text>
</comment>
<dbReference type="GO" id="GO:0003700">
    <property type="term" value="F:DNA-binding transcription factor activity"/>
    <property type="evidence" value="ECO:0007669"/>
    <property type="project" value="TreeGrafter"/>
</dbReference>
<dbReference type="Pfam" id="PF09339">
    <property type="entry name" value="HTH_IclR"/>
    <property type="match status" value="1"/>
</dbReference>
<keyword evidence="2" id="KW-0238">DNA-binding</keyword>
<feature type="domain" description="IclR-ED" evidence="5">
    <location>
        <begin position="78"/>
        <end position="259"/>
    </location>
</feature>
<dbReference type="InterPro" id="IPR029016">
    <property type="entry name" value="GAF-like_dom_sf"/>
</dbReference>
<dbReference type="SUPFAM" id="SSF55781">
    <property type="entry name" value="GAF domain-like"/>
    <property type="match status" value="1"/>
</dbReference>
<dbReference type="Gene3D" id="3.30.450.40">
    <property type="match status" value="1"/>
</dbReference>
<keyword evidence="7" id="KW-1185">Reference proteome</keyword>
<protein>
    <submittedName>
        <fullName evidence="6">IclR family transcriptional regulator</fullName>
    </submittedName>
</protein>
<gene>
    <name evidence="6" type="ORF">HF682_10425</name>
</gene>
<dbReference type="InterPro" id="IPR014757">
    <property type="entry name" value="Tscrpt_reg_IclR_C"/>
</dbReference>
<evidence type="ECO:0000256" key="2">
    <source>
        <dbReference type="ARBA" id="ARBA00023125"/>
    </source>
</evidence>
<dbReference type="AlphaFoldDB" id="A0A847S9N7"/>
<dbReference type="PANTHER" id="PTHR30136">
    <property type="entry name" value="HELIX-TURN-HELIX TRANSCRIPTIONAL REGULATOR, ICLR FAMILY"/>
    <property type="match status" value="1"/>
</dbReference>
<accession>A0A847S9N7</accession>